<dbReference type="GO" id="GO:0015450">
    <property type="term" value="F:protein-transporting ATPase activity"/>
    <property type="evidence" value="ECO:0007669"/>
    <property type="project" value="InterPro"/>
</dbReference>
<evidence type="ECO:0008006" key="13">
    <source>
        <dbReference type="Google" id="ProtNLM"/>
    </source>
</evidence>
<evidence type="ECO:0000256" key="11">
    <source>
        <dbReference type="SAM" id="Phobius"/>
    </source>
</evidence>
<dbReference type="GO" id="GO:0065002">
    <property type="term" value="P:intracellular protein transmembrane transport"/>
    <property type="evidence" value="ECO:0007669"/>
    <property type="project" value="TreeGrafter"/>
</dbReference>
<dbReference type="Pfam" id="PF03840">
    <property type="entry name" value="SecG"/>
    <property type="match status" value="1"/>
</dbReference>
<keyword evidence="3" id="KW-0813">Transport</keyword>
<keyword evidence="6" id="KW-0653">Protein transport</keyword>
<dbReference type="PANTHER" id="PTHR34182:SF1">
    <property type="entry name" value="PROTEIN-EXPORT MEMBRANE PROTEIN SECG"/>
    <property type="match status" value="1"/>
</dbReference>
<reference evidence="12" key="1">
    <citation type="journal article" date="2015" name="Nature">
        <title>Complex archaea that bridge the gap between prokaryotes and eukaryotes.</title>
        <authorList>
            <person name="Spang A."/>
            <person name="Saw J.H."/>
            <person name="Jorgensen S.L."/>
            <person name="Zaremba-Niedzwiedzka K."/>
            <person name="Martijn J."/>
            <person name="Lind A.E."/>
            <person name="van Eijk R."/>
            <person name="Schleper C."/>
            <person name="Guy L."/>
            <person name="Ettema T.J."/>
        </authorList>
    </citation>
    <scope>NUCLEOTIDE SEQUENCE</scope>
</reference>
<name>A0A0F9G1T8_9ZZZZ</name>
<gene>
    <name evidence="12" type="ORF">LCGC14_2236410</name>
</gene>
<keyword evidence="5 11" id="KW-0812">Transmembrane</keyword>
<dbReference type="EMBL" id="LAZR01030199">
    <property type="protein sequence ID" value="KKL57337.1"/>
    <property type="molecule type" value="Genomic_DNA"/>
</dbReference>
<dbReference type="GO" id="GO:0043952">
    <property type="term" value="P:protein transport by the Sec complex"/>
    <property type="evidence" value="ECO:0007669"/>
    <property type="project" value="TreeGrafter"/>
</dbReference>
<feature type="transmembrane region" description="Helical" evidence="11">
    <location>
        <begin position="51"/>
        <end position="70"/>
    </location>
</feature>
<keyword evidence="7 11" id="KW-1133">Transmembrane helix</keyword>
<evidence type="ECO:0000313" key="12">
    <source>
        <dbReference type="EMBL" id="KKL57337.1"/>
    </source>
</evidence>
<comment type="similarity">
    <text evidence="2">Belongs to the SecG family.</text>
</comment>
<comment type="caution">
    <text evidence="12">The sequence shown here is derived from an EMBL/GenBank/DDBJ whole genome shotgun (WGS) entry which is preliminary data.</text>
</comment>
<dbReference type="NCBIfam" id="TIGR00810">
    <property type="entry name" value="secG"/>
    <property type="match status" value="1"/>
</dbReference>
<keyword evidence="9 11" id="KW-0472">Membrane</keyword>
<protein>
    <recommendedName>
        <fullName evidence="13">Protein-export membrane protein SecG</fullName>
    </recommendedName>
</protein>
<organism evidence="12">
    <name type="scientific">marine sediment metagenome</name>
    <dbReference type="NCBI Taxonomy" id="412755"/>
    <lineage>
        <taxon>unclassified sequences</taxon>
        <taxon>metagenomes</taxon>
        <taxon>ecological metagenomes</taxon>
    </lineage>
</organism>
<evidence type="ECO:0000256" key="9">
    <source>
        <dbReference type="ARBA" id="ARBA00023136"/>
    </source>
</evidence>
<feature type="region of interest" description="Disordered" evidence="10">
    <location>
        <begin position="75"/>
        <end position="111"/>
    </location>
</feature>
<dbReference type="PANTHER" id="PTHR34182">
    <property type="entry name" value="PROTEIN-EXPORT MEMBRANE PROTEIN SECG"/>
    <property type="match status" value="1"/>
</dbReference>
<dbReference type="InterPro" id="IPR004692">
    <property type="entry name" value="SecG"/>
</dbReference>
<keyword evidence="4" id="KW-1003">Cell membrane</keyword>
<evidence type="ECO:0000256" key="6">
    <source>
        <dbReference type="ARBA" id="ARBA00022927"/>
    </source>
</evidence>
<dbReference type="AlphaFoldDB" id="A0A0F9G1T8"/>
<proteinExistence type="inferred from homology"/>
<dbReference type="GO" id="GO:0009306">
    <property type="term" value="P:protein secretion"/>
    <property type="evidence" value="ECO:0007669"/>
    <property type="project" value="InterPro"/>
</dbReference>
<evidence type="ECO:0000256" key="3">
    <source>
        <dbReference type="ARBA" id="ARBA00022448"/>
    </source>
</evidence>
<evidence type="ECO:0000256" key="8">
    <source>
        <dbReference type="ARBA" id="ARBA00023010"/>
    </source>
</evidence>
<keyword evidence="8" id="KW-0811">Translocation</keyword>
<evidence type="ECO:0000256" key="5">
    <source>
        <dbReference type="ARBA" id="ARBA00022692"/>
    </source>
</evidence>
<evidence type="ECO:0000256" key="4">
    <source>
        <dbReference type="ARBA" id="ARBA00022475"/>
    </source>
</evidence>
<evidence type="ECO:0000256" key="7">
    <source>
        <dbReference type="ARBA" id="ARBA00022989"/>
    </source>
</evidence>
<dbReference type="PRINTS" id="PR01651">
    <property type="entry name" value="SECGEXPORT"/>
</dbReference>
<dbReference type="GO" id="GO:0005886">
    <property type="term" value="C:plasma membrane"/>
    <property type="evidence" value="ECO:0007669"/>
    <property type="project" value="UniProtKB-SubCell"/>
</dbReference>
<evidence type="ECO:0000256" key="10">
    <source>
        <dbReference type="SAM" id="MobiDB-lite"/>
    </source>
</evidence>
<accession>A0A0F9G1T8</accession>
<evidence type="ECO:0000256" key="2">
    <source>
        <dbReference type="ARBA" id="ARBA00008445"/>
    </source>
</evidence>
<comment type="subcellular location">
    <subcellularLocation>
        <location evidence="1">Cell membrane</location>
        <topology evidence="1">Multi-pass membrane protein</topology>
    </subcellularLocation>
</comment>
<sequence>MNYVLMFLLFATALFLILLVLVQRGKGGGLAGAFGGMGGQSAFGTKAGDLFTRITIGVAAFWIILCMITVKTLSGSSGGPLDADLGSEAESGITAPAEPGTEGGDSKPPAE</sequence>
<evidence type="ECO:0000256" key="1">
    <source>
        <dbReference type="ARBA" id="ARBA00004651"/>
    </source>
</evidence>